<protein>
    <submittedName>
        <fullName evidence="2">Uncharacterized protein</fullName>
    </submittedName>
</protein>
<evidence type="ECO:0000313" key="2">
    <source>
        <dbReference type="EMBL" id="OWK43420.1"/>
    </source>
</evidence>
<evidence type="ECO:0000313" key="3">
    <source>
        <dbReference type="Proteomes" id="UP000214646"/>
    </source>
</evidence>
<dbReference type="Proteomes" id="UP000214646">
    <property type="component" value="Unassembled WGS sequence"/>
</dbReference>
<name>A0A225DPQ8_9BACT</name>
<dbReference type="RefSeq" id="WP_143393095.1">
    <property type="nucleotide sequence ID" value="NZ_NIDE01000004.1"/>
</dbReference>
<evidence type="ECO:0000256" key="1">
    <source>
        <dbReference type="SAM" id="SignalP"/>
    </source>
</evidence>
<proteinExistence type="predicted"/>
<organism evidence="2 3">
    <name type="scientific">Fimbriiglobus ruber</name>
    <dbReference type="NCBI Taxonomy" id="1908690"/>
    <lineage>
        <taxon>Bacteria</taxon>
        <taxon>Pseudomonadati</taxon>
        <taxon>Planctomycetota</taxon>
        <taxon>Planctomycetia</taxon>
        <taxon>Gemmatales</taxon>
        <taxon>Gemmataceae</taxon>
        <taxon>Fimbriiglobus</taxon>
    </lineage>
</organism>
<dbReference type="AlphaFoldDB" id="A0A225DPQ8"/>
<dbReference type="OrthoDB" id="268125at2"/>
<sequence>MFARLRMAAATLAICLAGGRTTAAPVPAAPVVPAPTVTVQIRAAGQLLHDIRGIAKISSDAVAEMFETWLKNAFQEQGLTGLDMLRPAVGYAYVPANAADSWGVLVLPVTSEKEFLALLTRAGAEFEEKKDAKGLYELTQVGLGTPEGTLGDTTVLFRFHDRHVYVGIRAKPEQLATTALVPVGTLVDPAETAHVTIRLHVDRLDPAYKKRAAETMDEWAKQLDAAPAQMAWQKSLADAGLGGLQVLKRNVTAVLTSGDRVTVRLAVNPDARLGVYELAIRPAKGSAMAADIAGWKPAPHPFAGITPATAVGGSVIRVPLPTPELRDAAATLATAAFRAGDAEVGESFKPLLGELEKGVARTIKTGSVDFGTAVTGPDKGGLYTVVAALAYDDPTGLEKELRALVKGSPAARALVRLDAAKAGGFAVHTAAVGGLLPPEAQKLFGKDATVYLAFGPQAVYAAFGPNGPAELTRVVALKPAPAPLVLTQMNTKRVLGMFAAVDENAAKELARQLPSTDELVNAASLDVRGGDELVVHWESYLTLKNDAFR</sequence>
<gene>
    <name evidence="2" type="ORF">FRUB_03019</name>
</gene>
<keyword evidence="1" id="KW-0732">Signal</keyword>
<comment type="caution">
    <text evidence="2">The sequence shown here is derived from an EMBL/GenBank/DDBJ whole genome shotgun (WGS) entry which is preliminary data.</text>
</comment>
<reference evidence="3" key="1">
    <citation type="submission" date="2017-06" db="EMBL/GenBank/DDBJ databases">
        <title>Genome analysis of Fimbriiglobus ruber SP5, the first member of the order Planctomycetales with confirmed chitinolytic capability.</title>
        <authorList>
            <person name="Ravin N.V."/>
            <person name="Rakitin A.L."/>
            <person name="Ivanova A.A."/>
            <person name="Beletsky A.V."/>
            <person name="Kulichevskaya I.S."/>
            <person name="Mardanov A.V."/>
            <person name="Dedysh S.N."/>
        </authorList>
    </citation>
    <scope>NUCLEOTIDE SEQUENCE [LARGE SCALE GENOMIC DNA]</scope>
    <source>
        <strain evidence="3">SP5</strain>
    </source>
</reference>
<dbReference type="EMBL" id="NIDE01000004">
    <property type="protein sequence ID" value="OWK43420.1"/>
    <property type="molecule type" value="Genomic_DNA"/>
</dbReference>
<feature type="signal peptide" evidence="1">
    <location>
        <begin position="1"/>
        <end position="23"/>
    </location>
</feature>
<feature type="chain" id="PRO_5012781911" evidence="1">
    <location>
        <begin position="24"/>
        <end position="549"/>
    </location>
</feature>
<accession>A0A225DPQ8</accession>
<keyword evidence="3" id="KW-1185">Reference proteome</keyword>